<dbReference type="HOGENOM" id="CLU_081251_3_2_9"/>
<dbReference type="InterPro" id="IPR009097">
    <property type="entry name" value="Cyclic_Pdiesterase"/>
</dbReference>
<dbReference type="PANTHER" id="PTHR35561">
    <property type="entry name" value="RNA 2',3'-CYCLIC PHOSPHODIESTERASE"/>
    <property type="match status" value="1"/>
</dbReference>
<dbReference type="STRING" id="696281.Desru_1167"/>
<evidence type="ECO:0000313" key="5">
    <source>
        <dbReference type="Proteomes" id="UP000009234"/>
    </source>
</evidence>
<evidence type="ECO:0000259" key="3">
    <source>
        <dbReference type="Pfam" id="PF02834"/>
    </source>
</evidence>
<keyword evidence="5" id="KW-1185">Reference proteome</keyword>
<dbReference type="InterPro" id="IPR004175">
    <property type="entry name" value="RNA_CPDase"/>
</dbReference>
<dbReference type="Proteomes" id="UP000009234">
    <property type="component" value="Chromosome"/>
</dbReference>
<dbReference type="NCBIfam" id="TIGR02258">
    <property type="entry name" value="2_5_ligase"/>
    <property type="match status" value="1"/>
</dbReference>
<proteinExistence type="inferred from homology"/>
<dbReference type="GO" id="GO:0004113">
    <property type="term" value="F:2',3'-cyclic-nucleotide 3'-phosphodiesterase activity"/>
    <property type="evidence" value="ECO:0007669"/>
    <property type="project" value="InterPro"/>
</dbReference>
<dbReference type="OrthoDB" id="9789350at2"/>
<sequence>MKKLRLFIAIGLPDPLKQKLAEIQRSLPGAHVKWVVPENFHLTLKFLGDTPVSQCPSLVEGMRQAAEGTAAFDLTLKGVGTFPRQGRPKVLWAGIHGPVEKLLGLQGDLEQGLENLGFTREKRPFSPHLTLGRTKEFGSTEALQQQIFQLKQTLFGSWSVASIQLMQSELRPSGPVYTLWDEVFLAKAGLKKGSLT</sequence>
<evidence type="ECO:0000256" key="2">
    <source>
        <dbReference type="HAMAP-Rule" id="MF_01940"/>
    </source>
</evidence>
<feature type="active site" description="Proton donor" evidence="2">
    <location>
        <position position="41"/>
    </location>
</feature>
<dbReference type="EC" id="3.1.4.58" evidence="2"/>
<feature type="domain" description="Phosphoesterase HXTX" evidence="3">
    <location>
        <begin position="10"/>
        <end position="92"/>
    </location>
</feature>
<reference evidence="5" key="1">
    <citation type="submission" date="2011-05" db="EMBL/GenBank/DDBJ databases">
        <title>Complete sequence of Desulfotomaculum ruminis DSM 2154.</title>
        <authorList>
            <person name="Lucas S."/>
            <person name="Copeland A."/>
            <person name="Lapidus A."/>
            <person name="Cheng J.-F."/>
            <person name="Goodwin L."/>
            <person name="Pitluck S."/>
            <person name="Lu M."/>
            <person name="Detter J.C."/>
            <person name="Han C."/>
            <person name="Tapia R."/>
            <person name="Land M."/>
            <person name="Hauser L."/>
            <person name="Kyrpides N."/>
            <person name="Ivanova N."/>
            <person name="Mikhailova N."/>
            <person name="Pagani I."/>
            <person name="Stams A.J.M."/>
            <person name="Plugge C.M."/>
            <person name="Muyzer G."/>
            <person name="Kuever J."/>
            <person name="Parshina S.N."/>
            <person name="Ivanova A.E."/>
            <person name="Nazina T.N."/>
            <person name="Brambilla E."/>
            <person name="Spring S."/>
            <person name="Klenk H.-P."/>
            <person name="Woyke T."/>
        </authorList>
    </citation>
    <scope>NUCLEOTIDE SEQUENCE [LARGE SCALE GENOMIC DNA]</scope>
    <source>
        <strain evidence="5">ATCC 23193 / DSM 2154 / NCIB 8452 / DL</strain>
    </source>
</reference>
<evidence type="ECO:0000313" key="4">
    <source>
        <dbReference type="EMBL" id="AEG59442.1"/>
    </source>
</evidence>
<protein>
    <recommendedName>
        <fullName evidence="2">RNA 2',3'-cyclic phosphodiesterase</fullName>
        <shortName evidence="2">RNA 2',3'-CPDase</shortName>
        <ecNumber evidence="2">3.1.4.58</ecNumber>
    </recommendedName>
</protein>
<feature type="domain" description="Phosphoesterase HXTX" evidence="3">
    <location>
        <begin position="100"/>
        <end position="177"/>
    </location>
</feature>
<gene>
    <name evidence="4" type="ordered locus">Desru_1167</name>
</gene>
<accession>F6DMY4</accession>
<dbReference type="InterPro" id="IPR014051">
    <property type="entry name" value="Phosphoesterase_HXTX"/>
</dbReference>
<dbReference type="KEGG" id="dru:Desru_1167"/>
<dbReference type="eggNOG" id="COG1514">
    <property type="taxonomic scope" value="Bacteria"/>
</dbReference>
<comment type="catalytic activity">
    <reaction evidence="2">
        <text>a 3'-end 2',3'-cyclophospho-ribonucleotide-RNA + H2O = a 3'-end 2'-phospho-ribonucleotide-RNA + H(+)</text>
        <dbReference type="Rhea" id="RHEA:11828"/>
        <dbReference type="Rhea" id="RHEA-COMP:10464"/>
        <dbReference type="Rhea" id="RHEA-COMP:17353"/>
        <dbReference type="ChEBI" id="CHEBI:15377"/>
        <dbReference type="ChEBI" id="CHEBI:15378"/>
        <dbReference type="ChEBI" id="CHEBI:83064"/>
        <dbReference type="ChEBI" id="CHEBI:173113"/>
        <dbReference type="EC" id="3.1.4.58"/>
    </reaction>
</comment>
<dbReference type="Gene3D" id="3.90.1140.10">
    <property type="entry name" value="Cyclic phosphodiesterase"/>
    <property type="match status" value="1"/>
</dbReference>
<organism evidence="4 5">
    <name type="scientific">Desulforamulus ruminis (strain ATCC 23193 / DSM 2154 / NCIMB 8452 / DL)</name>
    <name type="common">Desulfotomaculum ruminis</name>
    <dbReference type="NCBI Taxonomy" id="696281"/>
    <lineage>
        <taxon>Bacteria</taxon>
        <taxon>Bacillati</taxon>
        <taxon>Bacillota</taxon>
        <taxon>Clostridia</taxon>
        <taxon>Eubacteriales</taxon>
        <taxon>Peptococcaceae</taxon>
        <taxon>Desulforamulus</taxon>
    </lineage>
</organism>
<keyword evidence="4" id="KW-0436">Ligase</keyword>
<dbReference type="AlphaFoldDB" id="F6DMY4"/>
<feature type="short sequence motif" description="HXTX 1" evidence="2">
    <location>
        <begin position="41"/>
        <end position="44"/>
    </location>
</feature>
<dbReference type="RefSeq" id="WP_013841213.1">
    <property type="nucleotide sequence ID" value="NC_015589.1"/>
</dbReference>
<reference evidence="4 5" key="2">
    <citation type="journal article" date="2012" name="Stand. Genomic Sci.">
        <title>Complete genome sequence of the sulfate-reducing firmicute Desulfotomaculum ruminis type strain (DL(T)).</title>
        <authorList>
            <person name="Spring S."/>
            <person name="Visser M."/>
            <person name="Lu M."/>
            <person name="Copeland A."/>
            <person name="Lapidus A."/>
            <person name="Lucas S."/>
            <person name="Cheng J.F."/>
            <person name="Han C."/>
            <person name="Tapia R."/>
            <person name="Goodwin L.A."/>
            <person name="Pitluck S."/>
            <person name="Ivanova N."/>
            <person name="Land M."/>
            <person name="Hauser L."/>
            <person name="Larimer F."/>
            <person name="Rohde M."/>
            <person name="Goker M."/>
            <person name="Detter J.C."/>
            <person name="Kyrpides N.C."/>
            <person name="Woyke T."/>
            <person name="Schaap P.J."/>
            <person name="Plugge C.M."/>
            <person name="Muyzer G."/>
            <person name="Kuever J."/>
            <person name="Pereira I.A."/>
            <person name="Parshina S.N."/>
            <person name="Bernier-Latmani R."/>
            <person name="Stams A.J."/>
            <person name="Klenk H.P."/>
        </authorList>
    </citation>
    <scope>NUCLEOTIDE SEQUENCE [LARGE SCALE GENOMIC DNA]</scope>
    <source>
        <strain evidence="5">ATCC 23193 / DSM 2154 / NCIB 8452 / DL</strain>
    </source>
</reference>
<dbReference type="PANTHER" id="PTHR35561:SF1">
    <property type="entry name" value="RNA 2',3'-CYCLIC PHOSPHODIESTERASE"/>
    <property type="match status" value="1"/>
</dbReference>
<dbReference type="GO" id="GO:0008664">
    <property type="term" value="F:RNA 2',3'-cyclic 3'-phosphodiesterase activity"/>
    <property type="evidence" value="ECO:0007669"/>
    <property type="project" value="UniProtKB-EC"/>
</dbReference>
<comment type="similarity">
    <text evidence="2">Belongs to the 2H phosphoesterase superfamily. ThpR family.</text>
</comment>
<dbReference type="Pfam" id="PF02834">
    <property type="entry name" value="LigT_PEase"/>
    <property type="match status" value="2"/>
</dbReference>
<keyword evidence="1 2" id="KW-0378">Hydrolase</keyword>
<name>F6DMY4_DESRL</name>
<comment type="function">
    <text evidence="2">Hydrolyzes RNA 2',3'-cyclic phosphodiester to an RNA 2'-phosphomonoester.</text>
</comment>
<dbReference type="EMBL" id="CP002780">
    <property type="protein sequence ID" value="AEG59442.1"/>
    <property type="molecule type" value="Genomic_DNA"/>
</dbReference>
<evidence type="ECO:0000256" key="1">
    <source>
        <dbReference type="ARBA" id="ARBA00022801"/>
    </source>
</evidence>
<feature type="short sequence motif" description="HXTX 2" evidence="2">
    <location>
        <begin position="128"/>
        <end position="131"/>
    </location>
</feature>
<feature type="active site" description="Proton acceptor" evidence="2">
    <location>
        <position position="128"/>
    </location>
</feature>
<dbReference type="GO" id="GO:0016874">
    <property type="term" value="F:ligase activity"/>
    <property type="evidence" value="ECO:0007669"/>
    <property type="project" value="UniProtKB-KW"/>
</dbReference>
<dbReference type="HAMAP" id="MF_01940">
    <property type="entry name" value="RNA_CPDase"/>
    <property type="match status" value="1"/>
</dbReference>
<dbReference type="SUPFAM" id="SSF55144">
    <property type="entry name" value="LigT-like"/>
    <property type="match status" value="1"/>
</dbReference>